<evidence type="ECO:0000256" key="3">
    <source>
        <dbReference type="ARBA" id="ARBA00022679"/>
    </source>
</evidence>
<keyword evidence="2" id="KW-0328">Glycosyltransferase</keyword>
<dbReference type="EMBL" id="JACMSC010000010">
    <property type="protein sequence ID" value="KAG6502699.1"/>
    <property type="molecule type" value="Genomic_DNA"/>
</dbReference>
<reference evidence="5 6" key="1">
    <citation type="submission" date="2020-08" db="EMBL/GenBank/DDBJ databases">
        <title>Plant Genome Project.</title>
        <authorList>
            <person name="Zhang R.-G."/>
        </authorList>
    </citation>
    <scope>NUCLEOTIDE SEQUENCE [LARGE SCALE GENOMIC DNA]</scope>
    <source>
        <tissue evidence="5">Rhizome</tissue>
    </source>
</reference>
<protein>
    <recommendedName>
        <fullName evidence="7">UDP-glycosyltransferases domain-containing protein</fullName>
    </recommendedName>
</protein>
<dbReference type="PROSITE" id="PS00375">
    <property type="entry name" value="UDPGT"/>
    <property type="match status" value="1"/>
</dbReference>
<organism evidence="5 6">
    <name type="scientific">Zingiber officinale</name>
    <name type="common">Ginger</name>
    <name type="synonym">Amomum zingiber</name>
    <dbReference type="NCBI Taxonomy" id="94328"/>
    <lineage>
        <taxon>Eukaryota</taxon>
        <taxon>Viridiplantae</taxon>
        <taxon>Streptophyta</taxon>
        <taxon>Embryophyta</taxon>
        <taxon>Tracheophyta</taxon>
        <taxon>Spermatophyta</taxon>
        <taxon>Magnoliopsida</taxon>
        <taxon>Liliopsida</taxon>
        <taxon>Zingiberales</taxon>
        <taxon>Zingiberaceae</taxon>
        <taxon>Zingiber</taxon>
    </lineage>
</organism>
<dbReference type="PANTHER" id="PTHR11926:SF774">
    <property type="entry name" value="UDP-GLYCOSYLTRANSFERASE 85A1-RELATED"/>
    <property type="match status" value="1"/>
</dbReference>
<dbReference type="Gene3D" id="3.40.50.2000">
    <property type="entry name" value="Glycogen Phosphorylase B"/>
    <property type="match status" value="2"/>
</dbReference>
<feature type="region of interest" description="Disordered" evidence="4">
    <location>
        <begin position="77"/>
        <end position="113"/>
    </location>
</feature>
<dbReference type="PANTHER" id="PTHR11926">
    <property type="entry name" value="GLUCOSYL/GLUCURONOSYL TRANSFERASES"/>
    <property type="match status" value="1"/>
</dbReference>
<dbReference type="InterPro" id="IPR002213">
    <property type="entry name" value="UDP_glucos_trans"/>
</dbReference>
<evidence type="ECO:0008006" key="7">
    <source>
        <dbReference type="Google" id="ProtNLM"/>
    </source>
</evidence>
<dbReference type="GO" id="GO:0080044">
    <property type="term" value="F:quercetin 7-O-glucosyltransferase activity"/>
    <property type="evidence" value="ECO:0007669"/>
    <property type="project" value="TreeGrafter"/>
</dbReference>
<evidence type="ECO:0000313" key="6">
    <source>
        <dbReference type="Proteomes" id="UP000734854"/>
    </source>
</evidence>
<accession>A0A8J5GFL8</accession>
<dbReference type="FunFam" id="3.40.50.2000:FF:000065">
    <property type="entry name" value="Glycosyltransferase"/>
    <property type="match status" value="1"/>
</dbReference>
<dbReference type="GO" id="GO:0080043">
    <property type="term" value="F:quercetin 3-O-glucosyltransferase activity"/>
    <property type="evidence" value="ECO:0007669"/>
    <property type="project" value="TreeGrafter"/>
</dbReference>
<feature type="region of interest" description="Disordered" evidence="4">
    <location>
        <begin position="1"/>
        <end position="28"/>
    </location>
</feature>
<evidence type="ECO:0000256" key="2">
    <source>
        <dbReference type="ARBA" id="ARBA00022676"/>
    </source>
</evidence>
<sequence>MKLGYDTRLPSSSHSSPPDRAPRFSLGNSSKLLLGHEASRSCPSLLSRQPVEASARARSFQIVPLGSLSATRRSFLASSPDLSRQPVEASSPPRPISLGNSSKQKLGHEASRSCPSVLSRQPVNVEAEVMASSQMTCVPMRPSTTFSRSKKMCMHCLIEEEGIVLMPGIFDTLFASVLQISRFKARFVFGYVISTSRLGMPRHRSHGTDHPRQTKVELAVLSEAKMERSSTKTHLVCMALPLQGHINSMLNLAKVLHFKGFFITFVNTDYAHRQLLGSLSALDGLPDFRFASISDAPDDSDQLYRQDARNRVLAAQKHCPASFLRLISALNDPSISSVPPVRCVISDSFATFTLNATTKLGIPNVFYCTVAACGFTDLYYSKDLIERGLVPLKSENDLTNGYLDIVVDWIPGMVTVRLRDLTSFIRTTDRDDASLNFSMDGARASHQATAIIFNTFSELESPLLSACSSMLPAPVFDIGPMCLVSQHIPDDSSTSSIGGLNMWREDSRCMEWLDEKESGSVLYVNFGSLTSLTSEQAVEFGWGLANSGCAFLWVIRPDLVVGDAALLPREFSEMTEGRSFFTSWCPQRRVLAHAAIGGFLTHCGWNSTTESICSGVPMICWPFFADQQINRRYICSVWGIGMEIGEDVTREEVEGLIKELMEGRKGKEMKRKAVEWKEKAVEAAKPGGGSWRNLEKLIREIIMEE</sequence>
<dbReference type="CDD" id="cd03784">
    <property type="entry name" value="GT1_Gtf-like"/>
    <property type="match status" value="1"/>
</dbReference>
<dbReference type="SUPFAM" id="SSF53756">
    <property type="entry name" value="UDP-Glycosyltransferase/glycogen phosphorylase"/>
    <property type="match status" value="1"/>
</dbReference>
<dbReference type="FunFam" id="3.40.50.2000:FF:000027">
    <property type="entry name" value="Glycosyltransferase"/>
    <property type="match status" value="1"/>
</dbReference>
<evidence type="ECO:0000256" key="4">
    <source>
        <dbReference type="SAM" id="MobiDB-lite"/>
    </source>
</evidence>
<dbReference type="Proteomes" id="UP000734854">
    <property type="component" value="Unassembled WGS sequence"/>
</dbReference>
<dbReference type="Pfam" id="PF00201">
    <property type="entry name" value="UDPGT"/>
    <property type="match status" value="1"/>
</dbReference>
<evidence type="ECO:0000256" key="1">
    <source>
        <dbReference type="ARBA" id="ARBA00009995"/>
    </source>
</evidence>
<evidence type="ECO:0000313" key="5">
    <source>
        <dbReference type="EMBL" id="KAG6502699.1"/>
    </source>
</evidence>
<comment type="caution">
    <text evidence="5">The sequence shown here is derived from an EMBL/GenBank/DDBJ whole genome shotgun (WGS) entry which is preliminary data.</text>
</comment>
<comment type="similarity">
    <text evidence="1">Belongs to the UDP-glycosyltransferase family.</text>
</comment>
<proteinExistence type="inferred from homology"/>
<dbReference type="InterPro" id="IPR035595">
    <property type="entry name" value="UDP_glycos_trans_CS"/>
</dbReference>
<gene>
    <name evidence="5" type="ORF">ZIOFF_034985</name>
</gene>
<keyword evidence="6" id="KW-1185">Reference proteome</keyword>
<dbReference type="AlphaFoldDB" id="A0A8J5GFL8"/>
<name>A0A8J5GFL8_ZINOF</name>
<keyword evidence="3" id="KW-0808">Transferase</keyword>